<dbReference type="EMBL" id="JAPKNB010000009">
    <property type="protein sequence ID" value="MCX5566419.1"/>
    <property type="molecule type" value="Genomic_DNA"/>
</dbReference>
<dbReference type="PRINTS" id="PR00605">
    <property type="entry name" value="CYTCHROMECIC"/>
</dbReference>
<evidence type="ECO:0000259" key="8">
    <source>
        <dbReference type="PROSITE" id="PS51007"/>
    </source>
</evidence>
<keyword evidence="4" id="KW-0249">Electron transport</keyword>
<dbReference type="Pfam" id="PF13442">
    <property type="entry name" value="Cytochrome_CBB3"/>
    <property type="match status" value="1"/>
</dbReference>
<evidence type="ECO:0000256" key="6">
    <source>
        <dbReference type="PROSITE-ProRule" id="PRU00433"/>
    </source>
</evidence>
<dbReference type="InterPro" id="IPR009056">
    <property type="entry name" value="Cyt_c-like_dom"/>
</dbReference>
<feature type="signal peptide" evidence="7">
    <location>
        <begin position="1"/>
        <end position="21"/>
    </location>
</feature>
<feature type="chain" id="PRO_5043599488" evidence="7">
    <location>
        <begin position="22"/>
        <end position="103"/>
    </location>
</feature>
<sequence length="103" mass="10568">MKKYLVVVAASLFAVAGQAHADDQGKVLFTGGAKPIACAVCHTLADAGSTGAIGPDLDELQPSKEQILKVMVEGMGAMPSFAQTLSDEERDAIATYVSSVAGQ</sequence>
<dbReference type="InterPro" id="IPR008168">
    <property type="entry name" value="Cyt_C_IC"/>
</dbReference>
<evidence type="ECO:0000256" key="2">
    <source>
        <dbReference type="ARBA" id="ARBA00022617"/>
    </source>
</evidence>
<evidence type="ECO:0000256" key="4">
    <source>
        <dbReference type="ARBA" id="ARBA00022982"/>
    </source>
</evidence>
<keyword evidence="3 6" id="KW-0479">Metal-binding</keyword>
<dbReference type="PROSITE" id="PS51007">
    <property type="entry name" value="CYTC"/>
    <property type="match status" value="1"/>
</dbReference>
<dbReference type="Proteomes" id="UP001208074">
    <property type="component" value="Unassembled WGS sequence"/>
</dbReference>
<evidence type="ECO:0000313" key="10">
    <source>
        <dbReference type="Proteomes" id="UP001208074"/>
    </source>
</evidence>
<proteinExistence type="predicted"/>
<dbReference type="SUPFAM" id="SSF46626">
    <property type="entry name" value="Cytochrome c"/>
    <property type="match status" value="1"/>
</dbReference>
<dbReference type="AlphaFoldDB" id="A0AAW5VVB9"/>
<organism evidence="9 10">
    <name type="scientific">Alcaligenes phenolicus</name>
    <dbReference type="NCBI Taxonomy" id="232846"/>
    <lineage>
        <taxon>Bacteria</taxon>
        <taxon>Pseudomonadati</taxon>
        <taxon>Pseudomonadota</taxon>
        <taxon>Betaproteobacteria</taxon>
        <taxon>Burkholderiales</taxon>
        <taxon>Alcaligenaceae</taxon>
        <taxon>Alcaligenes</taxon>
    </lineage>
</organism>
<dbReference type="Gene3D" id="1.10.760.10">
    <property type="entry name" value="Cytochrome c-like domain"/>
    <property type="match status" value="1"/>
</dbReference>
<keyword evidence="1" id="KW-0813">Transport</keyword>
<name>A0AAW5VVB9_9BURK</name>
<feature type="domain" description="Cytochrome c" evidence="8">
    <location>
        <begin position="20"/>
        <end position="101"/>
    </location>
</feature>
<evidence type="ECO:0000256" key="1">
    <source>
        <dbReference type="ARBA" id="ARBA00022448"/>
    </source>
</evidence>
<dbReference type="GO" id="GO:0005506">
    <property type="term" value="F:iron ion binding"/>
    <property type="evidence" value="ECO:0007669"/>
    <property type="project" value="InterPro"/>
</dbReference>
<dbReference type="InterPro" id="IPR036909">
    <property type="entry name" value="Cyt_c-like_dom_sf"/>
</dbReference>
<evidence type="ECO:0000256" key="7">
    <source>
        <dbReference type="SAM" id="SignalP"/>
    </source>
</evidence>
<dbReference type="RefSeq" id="WP_026482874.1">
    <property type="nucleotide sequence ID" value="NZ_JAPKNB010000009.1"/>
</dbReference>
<evidence type="ECO:0000256" key="5">
    <source>
        <dbReference type="ARBA" id="ARBA00023004"/>
    </source>
</evidence>
<keyword evidence="5 6" id="KW-0408">Iron</keyword>
<dbReference type="GO" id="GO:0009055">
    <property type="term" value="F:electron transfer activity"/>
    <property type="evidence" value="ECO:0007669"/>
    <property type="project" value="InterPro"/>
</dbReference>
<evidence type="ECO:0000256" key="3">
    <source>
        <dbReference type="ARBA" id="ARBA00022723"/>
    </source>
</evidence>
<keyword evidence="7" id="KW-0732">Signal</keyword>
<comment type="caution">
    <text evidence="9">The sequence shown here is derived from an EMBL/GenBank/DDBJ whole genome shotgun (WGS) entry which is preliminary data.</text>
</comment>
<reference evidence="9" key="1">
    <citation type="submission" date="2022-11" db="EMBL/GenBank/DDBJ databases">
        <title>Biodiversity and phylogenetic relationships of bacteria.</title>
        <authorList>
            <person name="Machado R.A.R."/>
            <person name="Bhat A."/>
            <person name="Loulou A."/>
            <person name="Kallel S."/>
        </authorList>
    </citation>
    <scope>NUCLEOTIDE SEQUENCE</scope>
    <source>
        <strain evidence="9">DSM 16503</strain>
    </source>
</reference>
<accession>A0AAW5VVB9</accession>
<evidence type="ECO:0000313" key="9">
    <source>
        <dbReference type="EMBL" id="MCX5566419.1"/>
    </source>
</evidence>
<gene>
    <name evidence="9" type="ORF">OSH02_13700</name>
</gene>
<protein>
    <submittedName>
        <fullName evidence="9">Cytochrome c</fullName>
    </submittedName>
</protein>
<dbReference type="GO" id="GO:0020037">
    <property type="term" value="F:heme binding"/>
    <property type="evidence" value="ECO:0007669"/>
    <property type="project" value="InterPro"/>
</dbReference>
<keyword evidence="2 6" id="KW-0349">Heme</keyword>